<accession>A0AAU9JT88</accession>
<proteinExistence type="predicted"/>
<gene>
    <name evidence="2" type="ORF">BSTOLATCC_MIC44370</name>
</gene>
<evidence type="ECO:0000313" key="3">
    <source>
        <dbReference type="Proteomes" id="UP001162131"/>
    </source>
</evidence>
<reference evidence="2" key="1">
    <citation type="submission" date="2021-09" db="EMBL/GenBank/DDBJ databases">
        <authorList>
            <consortium name="AG Swart"/>
            <person name="Singh M."/>
            <person name="Singh A."/>
            <person name="Seah K."/>
            <person name="Emmerich C."/>
        </authorList>
    </citation>
    <scope>NUCLEOTIDE SEQUENCE</scope>
    <source>
        <strain evidence="2">ATCC30299</strain>
    </source>
</reference>
<feature type="compositionally biased region" description="Basic and acidic residues" evidence="1">
    <location>
        <begin position="174"/>
        <end position="188"/>
    </location>
</feature>
<evidence type="ECO:0000313" key="2">
    <source>
        <dbReference type="EMBL" id="CAG9327742.1"/>
    </source>
</evidence>
<feature type="region of interest" description="Disordered" evidence="1">
    <location>
        <begin position="1"/>
        <end position="20"/>
    </location>
</feature>
<feature type="compositionally biased region" description="Basic and acidic residues" evidence="1">
    <location>
        <begin position="210"/>
        <end position="223"/>
    </location>
</feature>
<organism evidence="2 3">
    <name type="scientific">Blepharisma stoltei</name>
    <dbReference type="NCBI Taxonomy" id="1481888"/>
    <lineage>
        <taxon>Eukaryota</taxon>
        <taxon>Sar</taxon>
        <taxon>Alveolata</taxon>
        <taxon>Ciliophora</taxon>
        <taxon>Postciliodesmatophora</taxon>
        <taxon>Heterotrichea</taxon>
        <taxon>Heterotrichida</taxon>
        <taxon>Blepharismidae</taxon>
        <taxon>Blepharisma</taxon>
    </lineage>
</organism>
<name>A0AAU9JT88_9CILI</name>
<feature type="region of interest" description="Disordered" evidence="1">
    <location>
        <begin position="139"/>
        <end position="223"/>
    </location>
</feature>
<dbReference type="AlphaFoldDB" id="A0AAU9JT88"/>
<dbReference type="EMBL" id="CAJZBQ010000044">
    <property type="protein sequence ID" value="CAG9327742.1"/>
    <property type="molecule type" value="Genomic_DNA"/>
</dbReference>
<evidence type="ECO:0000256" key="1">
    <source>
        <dbReference type="SAM" id="MobiDB-lite"/>
    </source>
</evidence>
<keyword evidence="3" id="KW-1185">Reference proteome</keyword>
<dbReference type="Proteomes" id="UP001162131">
    <property type="component" value="Unassembled WGS sequence"/>
</dbReference>
<protein>
    <submittedName>
        <fullName evidence="2">Uncharacterized protein</fullName>
    </submittedName>
</protein>
<sequence>MRPTDLGFRSPKERTPDFYNPQVTCDGRSLSTTPTKGHQDFPISKRFMQYEVEARRTGFRVGPGAYDANYNTIGRLKVKNTPVYKQLHAAKDTSNNGYYYIGNHIVFDPRFVSKNKQPSIVDPNWKVDINAVLTEYSSRPTTASTHERKEKDISPYTTKSSPWFMKDGLTTPTPRRELIDNSSEEKSRPRSARKIRPKSPYLNSSTQSSSKKENRNGVRDFIL</sequence>
<comment type="caution">
    <text evidence="2">The sequence shown here is derived from an EMBL/GenBank/DDBJ whole genome shotgun (WGS) entry which is preliminary data.</text>
</comment>